<dbReference type="GO" id="GO:0046872">
    <property type="term" value="F:metal ion binding"/>
    <property type="evidence" value="ECO:0007669"/>
    <property type="project" value="UniProtKB-KW"/>
</dbReference>
<organism evidence="6 7">
    <name type="scientific">Nitrosospira briensis</name>
    <dbReference type="NCBI Taxonomy" id="35799"/>
    <lineage>
        <taxon>Bacteria</taxon>
        <taxon>Pseudomonadati</taxon>
        <taxon>Pseudomonadota</taxon>
        <taxon>Betaproteobacteria</taxon>
        <taxon>Nitrosomonadales</taxon>
        <taxon>Nitrosomonadaceae</taxon>
        <taxon>Nitrosospira</taxon>
    </lineage>
</organism>
<comment type="similarity">
    <text evidence="4">Belongs to the cyclic nucleotide phosphodiesterase class-III family.</text>
</comment>
<dbReference type="InterPro" id="IPR050884">
    <property type="entry name" value="CNP_phosphodiesterase-III"/>
</dbReference>
<dbReference type="GO" id="GO:0016787">
    <property type="term" value="F:hydrolase activity"/>
    <property type="evidence" value="ECO:0007669"/>
    <property type="project" value="UniProtKB-KW"/>
</dbReference>
<dbReference type="InterPro" id="IPR004843">
    <property type="entry name" value="Calcineurin-like_PHP"/>
</dbReference>
<evidence type="ECO:0000256" key="1">
    <source>
        <dbReference type="ARBA" id="ARBA00022723"/>
    </source>
</evidence>
<evidence type="ECO:0000313" key="7">
    <source>
        <dbReference type="Proteomes" id="UP000183107"/>
    </source>
</evidence>
<dbReference type="Proteomes" id="UP000183107">
    <property type="component" value="Unassembled WGS sequence"/>
</dbReference>
<dbReference type="PANTHER" id="PTHR42988">
    <property type="entry name" value="PHOSPHOHYDROLASE"/>
    <property type="match status" value="1"/>
</dbReference>
<dbReference type="OrthoDB" id="9811542at2"/>
<sequence>MKALIHISDPHFGTEQTPVVEALLRLVHDEAPELAVLSGDITQRARREQFRAAKSFTEQLEVPSLIVIPGNHDIPLFNFVARFLNPYGNYRREFGDDLEPTFESDRWLVIALNTTRRYRHKDGEVSKAQIRRVTDRLKMASVGQLRIVVTHQPVCVTQVKDEPNLLHGCEAAVRQWAAAGADLVLGGHIHLPYVCALHARYAGIMRRTWAVQAGTAVSRRVRPGGNNSINLIRYEVLQQRRQCTVERWDYLTSAKNFVRVAIDPLDFYASDDPVESAPFDAEPGIK</sequence>
<evidence type="ECO:0000259" key="5">
    <source>
        <dbReference type="Pfam" id="PF00149"/>
    </source>
</evidence>
<evidence type="ECO:0000256" key="3">
    <source>
        <dbReference type="ARBA" id="ARBA00023004"/>
    </source>
</evidence>
<name>A0A1I4XCN6_9PROT</name>
<keyword evidence="2" id="KW-0378">Hydrolase</keyword>
<dbReference type="Gene3D" id="3.60.21.10">
    <property type="match status" value="1"/>
</dbReference>
<evidence type="ECO:0000313" key="6">
    <source>
        <dbReference type="EMBL" id="SFN23412.1"/>
    </source>
</evidence>
<accession>A0A1I4XCN6</accession>
<dbReference type="Pfam" id="PF00149">
    <property type="entry name" value="Metallophos"/>
    <property type="match status" value="1"/>
</dbReference>
<feature type="domain" description="Calcineurin-like phosphoesterase" evidence="5">
    <location>
        <begin position="5"/>
        <end position="191"/>
    </location>
</feature>
<evidence type="ECO:0000256" key="4">
    <source>
        <dbReference type="ARBA" id="ARBA00025742"/>
    </source>
</evidence>
<dbReference type="PANTHER" id="PTHR42988:SF2">
    <property type="entry name" value="CYCLIC NUCLEOTIDE PHOSPHODIESTERASE CBUA0032-RELATED"/>
    <property type="match status" value="1"/>
</dbReference>
<dbReference type="AlphaFoldDB" id="A0A1I4XCN6"/>
<dbReference type="EMBL" id="FOVJ01000001">
    <property type="protein sequence ID" value="SFN23412.1"/>
    <property type="molecule type" value="Genomic_DNA"/>
</dbReference>
<keyword evidence="1" id="KW-0479">Metal-binding</keyword>
<dbReference type="InterPro" id="IPR029052">
    <property type="entry name" value="Metallo-depent_PP-like"/>
</dbReference>
<protein>
    <submittedName>
        <fullName evidence="6">3',5'-cyclic AMP phosphodiesterase CpdA</fullName>
    </submittedName>
</protein>
<evidence type="ECO:0000256" key="2">
    <source>
        <dbReference type="ARBA" id="ARBA00022801"/>
    </source>
</evidence>
<dbReference type="RefSeq" id="WP_074793456.1">
    <property type="nucleotide sequence ID" value="NZ_FOVJ01000001.1"/>
</dbReference>
<dbReference type="CDD" id="cd07400">
    <property type="entry name" value="MPP_1"/>
    <property type="match status" value="1"/>
</dbReference>
<reference evidence="7" key="1">
    <citation type="submission" date="2016-10" db="EMBL/GenBank/DDBJ databases">
        <authorList>
            <person name="Varghese N."/>
        </authorList>
    </citation>
    <scope>NUCLEOTIDE SEQUENCE [LARGE SCALE GENOMIC DNA]</scope>
    <source>
        <strain evidence="7">Nsp8</strain>
    </source>
</reference>
<gene>
    <name evidence="6" type="ORF">SAMN05216386_0037</name>
</gene>
<dbReference type="SUPFAM" id="SSF56300">
    <property type="entry name" value="Metallo-dependent phosphatases"/>
    <property type="match status" value="1"/>
</dbReference>
<keyword evidence="7" id="KW-1185">Reference proteome</keyword>
<keyword evidence="3" id="KW-0408">Iron</keyword>
<proteinExistence type="inferred from homology"/>